<evidence type="ECO:0000313" key="2">
    <source>
        <dbReference type="EMBL" id="GAA4821573.1"/>
    </source>
</evidence>
<dbReference type="GO" id="GO:0016787">
    <property type="term" value="F:hydrolase activity"/>
    <property type="evidence" value="ECO:0007669"/>
    <property type="project" value="UniProtKB-KW"/>
</dbReference>
<organism evidence="2 3">
    <name type="scientific">Algivirga pacifica</name>
    <dbReference type="NCBI Taxonomy" id="1162670"/>
    <lineage>
        <taxon>Bacteria</taxon>
        <taxon>Pseudomonadati</taxon>
        <taxon>Bacteroidota</taxon>
        <taxon>Cytophagia</taxon>
        <taxon>Cytophagales</taxon>
        <taxon>Flammeovirgaceae</taxon>
        <taxon>Algivirga</taxon>
    </lineage>
</organism>
<dbReference type="SUPFAM" id="SSF53474">
    <property type="entry name" value="alpha/beta-Hydrolases"/>
    <property type="match status" value="1"/>
</dbReference>
<dbReference type="EMBL" id="BAABJX010000005">
    <property type="protein sequence ID" value="GAA4821573.1"/>
    <property type="molecule type" value="Genomic_DNA"/>
</dbReference>
<dbReference type="PANTHER" id="PTHR42886:SF53">
    <property type="entry name" value="ALPHA_BETA-HYDROLASES SUPERFAMILY PROTEIN"/>
    <property type="match status" value="1"/>
</dbReference>
<dbReference type="PANTHER" id="PTHR42886">
    <property type="entry name" value="RE40534P-RELATED"/>
    <property type="match status" value="1"/>
</dbReference>
<keyword evidence="2" id="KW-0378">Hydrolase</keyword>
<dbReference type="Pfam" id="PF20434">
    <property type="entry name" value="BD-FAE"/>
    <property type="match status" value="1"/>
</dbReference>
<evidence type="ECO:0000313" key="3">
    <source>
        <dbReference type="Proteomes" id="UP001500298"/>
    </source>
</evidence>
<dbReference type="InterPro" id="IPR049492">
    <property type="entry name" value="BD-FAE-like_dom"/>
</dbReference>
<name>A0ABP9D2J7_9BACT</name>
<dbReference type="InterPro" id="IPR029058">
    <property type="entry name" value="AB_hydrolase_fold"/>
</dbReference>
<feature type="domain" description="BD-FAE-like" evidence="1">
    <location>
        <begin position="24"/>
        <end position="234"/>
    </location>
</feature>
<dbReference type="RefSeq" id="WP_345368588.1">
    <property type="nucleotide sequence ID" value="NZ_BAABJX010000005.1"/>
</dbReference>
<accession>A0ABP9D2J7</accession>
<sequence length="278" mass="31251">MKKIEFVLTSQHGGKRFLADAIWKKHEAKKPVIILIHGFKGFKDWGCFNLMAEQWAEEGFLVVKPNFSMDGTTMDMPWEVTDMEAFSENTFTTELDDIGTAVDWIFDDDCPVPNVDLNNVHLVGHSRGGGMALLKTAEDPRIKKVVTWASIPAITKLFSDDFIEKWKKNGIAHVINGRTGESLPLKYKIVEDYYTNQDRLDIGKAIATLDVPILIIHGSEDETVPVKAAHYLHVKQPGSKMLIVEGAGHTFGGEHPYTKESLPTHSQEIMRATTQFLR</sequence>
<protein>
    <submittedName>
        <fullName evidence="2">Alpha/beta fold hydrolase</fullName>
    </submittedName>
</protein>
<reference evidence="3" key="1">
    <citation type="journal article" date="2019" name="Int. J. Syst. Evol. Microbiol.">
        <title>The Global Catalogue of Microorganisms (GCM) 10K type strain sequencing project: providing services to taxonomists for standard genome sequencing and annotation.</title>
        <authorList>
            <consortium name="The Broad Institute Genomics Platform"/>
            <consortium name="The Broad Institute Genome Sequencing Center for Infectious Disease"/>
            <person name="Wu L."/>
            <person name="Ma J."/>
        </authorList>
    </citation>
    <scope>NUCLEOTIDE SEQUENCE [LARGE SCALE GENOMIC DNA]</scope>
    <source>
        <strain evidence="3">JCM 18326</strain>
    </source>
</reference>
<dbReference type="Gene3D" id="3.40.50.1820">
    <property type="entry name" value="alpha/beta hydrolase"/>
    <property type="match status" value="1"/>
</dbReference>
<gene>
    <name evidence="2" type="ORF">GCM10023331_02390</name>
</gene>
<keyword evidence="3" id="KW-1185">Reference proteome</keyword>
<proteinExistence type="predicted"/>
<comment type="caution">
    <text evidence="2">The sequence shown here is derived from an EMBL/GenBank/DDBJ whole genome shotgun (WGS) entry which is preliminary data.</text>
</comment>
<evidence type="ECO:0000259" key="1">
    <source>
        <dbReference type="Pfam" id="PF20434"/>
    </source>
</evidence>
<dbReference type="Proteomes" id="UP001500298">
    <property type="component" value="Unassembled WGS sequence"/>
</dbReference>